<dbReference type="GO" id="GO:0140359">
    <property type="term" value="F:ABC-type transporter activity"/>
    <property type="evidence" value="ECO:0007669"/>
    <property type="project" value="InterPro"/>
</dbReference>
<dbReference type="InterPro" id="IPR027417">
    <property type="entry name" value="P-loop_NTPase"/>
</dbReference>
<evidence type="ECO:0000256" key="2">
    <source>
        <dbReference type="ARBA" id="ARBA00022692"/>
    </source>
</evidence>
<dbReference type="PANTHER" id="PTHR43038:SF5">
    <property type="entry name" value="RE14039P"/>
    <property type="match status" value="1"/>
</dbReference>
<feature type="transmembrane region" description="Helical" evidence="7">
    <location>
        <begin position="554"/>
        <end position="578"/>
    </location>
</feature>
<feature type="domain" description="ABC transmembrane type-2" evidence="9">
    <location>
        <begin position="500"/>
        <end position="748"/>
    </location>
</feature>
<organism evidence="10 11">
    <name type="scientific">Cryptotermes secundus</name>
    <dbReference type="NCBI Taxonomy" id="105785"/>
    <lineage>
        <taxon>Eukaryota</taxon>
        <taxon>Metazoa</taxon>
        <taxon>Ecdysozoa</taxon>
        <taxon>Arthropoda</taxon>
        <taxon>Hexapoda</taxon>
        <taxon>Insecta</taxon>
        <taxon>Pterygota</taxon>
        <taxon>Neoptera</taxon>
        <taxon>Polyneoptera</taxon>
        <taxon>Dictyoptera</taxon>
        <taxon>Blattodea</taxon>
        <taxon>Blattoidea</taxon>
        <taxon>Termitoidae</taxon>
        <taxon>Kalotermitidae</taxon>
        <taxon>Cryptotermitinae</taxon>
        <taxon>Cryptotermes</taxon>
    </lineage>
</organism>
<keyword evidence="6 7" id="KW-0472">Membrane</keyword>
<keyword evidence="2 7" id="KW-0812">Transmembrane</keyword>
<feature type="transmembrane region" description="Helical" evidence="7">
    <location>
        <begin position="722"/>
        <end position="745"/>
    </location>
</feature>
<dbReference type="InParanoid" id="A0A2J7PYS4"/>
<evidence type="ECO:0000256" key="1">
    <source>
        <dbReference type="ARBA" id="ARBA00004141"/>
    </source>
</evidence>
<keyword evidence="3" id="KW-0547">Nucleotide-binding</keyword>
<dbReference type="GO" id="GO:0016887">
    <property type="term" value="F:ATP hydrolysis activity"/>
    <property type="evidence" value="ECO:0007669"/>
    <property type="project" value="InterPro"/>
</dbReference>
<dbReference type="FunCoup" id="A0A2J7PYS4">
    <property type="interactions" value="7"/>
</dbReference>
<evidence type="ECO:0000313" key="11">
    <source>
        <dbReference type="Proteomes" id="UP000235965"/>
    </source>
</evidence>
<dbReference type="PROSITE" id="PS00211">
    <property type="entry name" value="ABC_TRANSPORTER_1"/>
    <property type="match status" value="1"/>
</dbReference>
<dbReference type="PANTHER" id="PTHR43038">
    <property type="entry name" value="ATP-BINDING CASSETTE, SUB-FAMILY H, MEMBER 1"/>
    <property type="match status" value="1"/>
</dbReference>
<accession>A0A2J7PYS4</accession>
<evidence type="ECO:0000259" key="8">
    <source>
        <dbReference type="PROSITE" id="PS50893"/>
    </source>
</evidence>
<dbReference type="GO" id="GO:0016020">
    <property type="term" value="C:membrane"/>
    <property type="evidence" value="ECO:0007669"/>
    <property type="project" value="UniProtKB-SubCell"/>
</dbReference>
<proteinExistence type="predicted"/>
<evidence type="ECO:0000256" key="4">
    <source>
        <dbReference type="ARBA" id="ARBA00022840"/>
    </source>
</evidence>
<comment type="caution">
    <text evidence="10">The sequence shown here is derived from an EMBL/GenBank/DDBJ whole genome shotgun (WGS) entry which is preliminary data.</text>
</comment>
<protein>
    <submittedName>
        <fullName evidence="10">ABC transporter G family member 23</fullName>
    </submittedName>
</protein>
<keyword evidence="11" id="KW-1185">Reference proteome</keyword>
<feature type="domain" description="ABC transporter" evidence="8">
    <location>
        <begin position="35"/>
        <end position="269"/>
    </location>
</feature>
<feature type="transmembrane region" description="Helical" evidence="7">
    <location>
        <begin position="666"/>
        <end position="685"/>
    </location>
</feature>
<feature type="transmembrane region" description="Helical" evidence="7">
    <location>
        <begin position="697"/>
        <end position="716"/>
    </location>
</feature>
<dbReference type="InterPro" id="IPR047817">
    <property type="entry name" value="ABC2_TM_bact-type"/>
</dbReference>
<dbReference type="InterPro" id="IPR003593">
    <property type="entry name" value="AAA+_ATPase"/>
</dbReference>
<dbReference type="InterPro" id="IPR017871">
    <property type="entry name" value="ABC_transporter-like_CS"/>
</dbReference>
<dbReference type="Gene3D" id="3.40.50.300">
    <property type="entry name" value="P-loop containing nucleotide triphosphate hydrolases"/>
    <property type="match status" value="1"/>
</dbReference>
<dbReference type="PROSITE" id="PS50893">
    <property type="entry name" value="ABC_TRANSPORTER_2"/>
    <property type="match status" value="1"/>
</dbReference>
<dbReference type="Pfam" id="PF00005">
    <property type="entry name" value="ABC_tran"/>
    <property type="match status" value="1"/>
</dbReference>
<comment type="subcellular location">
    <subcellularLocation>
        <location evidence="1">Membrane</location>
        <topology evidence="1">Multi-pass membrane protein</topology>
    </subcellularLocation>
</comment>
<evidence type="ECO:0000313" key="10">
    <source>
        <dbReference type="EMBL" id="PNF21462.1"/>
    </source>
</evidence>
<keyword evidence="5 7" id="KW-1133">Transmembrane helix</keyword>
<dbReference type="InterPro" id="IPR003439">
    <property type="entry name" value="ABC_transporter-like_ATP-bd"/>
</dbReference>
<dbReference type="SUPFAM" id="SSF52540">
    <property type="entry name" value="P-loop containing nucleoside triphosphate hydrolases"/>
    <property type="match status" value="1"/>
</dbReference>
<dbReference type="AlphaFoldDB" id="A0A2J7PYS4"/>
<dbReference type="STRING" id="105785.A0A2J7PYS4"/>
<evidence type="ECO:0000256" key="6">
    <source>
        <dbReference type="ARBA" id="ARBA00023136"/>
    </source>
</evidence>
<reference evidence="10 11" key="1">
    <citation type="submission" date="2017-12" db="EMBL/GenBank/DDBJ databases">
        <title>Hemimetabolous genomes reveal molecular basis of termite eusociality.</title>
        <authorList>
            <person name="Harrison M.C."/>
            <person name="Jongepier E."/>
            <person name="Robertson H.M."/>
            <person name="Arning N."/>
            <person name="Bitard-Feildel T."/>
            <person name="Chao H."/>
            <person name="Childers C.P."/>
            <person name="Dinh H."/>
            <person name="Doddapaneni H."/>
            <person name="Dugan S."/>
            <person name="Gowin J."/>
            <person name="Greiner C."/>
            <person name="Han Y."/>
            <person name="Hu H."/>
            <person name="Hughes D.S.T."/>
            <person name="Huylmans A.-K."/>
            <person name="Kemena C."/>
            <person name="Kremer L.P.M."/>
            <person name="Lee S.L."/>
            <person name="Lopez-Ezquerra A."/>
            <person name="Mallet L."/>
            <person name="Monroy-Kuhn J.M."/>
            <person name="Moser A."/>
            <person name="Murali S.C."/>
            <person name="Muzny D.M."/>
            <person name="Otani S."/>
            <person name="Piulachs M.-D."/>
            <person name="Poelchau M."/>
            <person name="Qu J."/>
            <person name="Schaub F."/>
            <person name="Wada-Katsumata A."/>
            <person name="Worley K.C."/>
            <person name="Xie Q."/>
            <person name="Ylla G."/>
            <person name="Poulsen M."/>
            <person name="Gibbs R.A."/>
            <person name="Schal C."/>
            <person name="Richards S."/>
            <person name="Belles X."/>
            <person name="Korb J."/>
            <person name="Bornberg-Bauer E."/>
        </authorList>
    </citation>
    <scope>NUCLEOTIDE SEQUENCE [LARGE SCALE GENOMIC DNA]</scope>
    <source>
        <tissue evidence="10">Whole body</tissue>
    </source>
</reference>
<dbReference type="Pfam" id="PF12698">
    <property type="entry name" value="ABC2_membrane_3"/>
    <property type="match status" value="1"/>
</dbReference>
<dbReference type="GO" id="GO:0005524">
    <property type="term" value="F:ATP binding"/>
    <property type="evidence" value="ECO:0007669"/>
    <property type="project" value="UniProtKB-KW"/>
</dbReference>
<feature type="transmembrane region" description="Helical" evidence="7">
    <location>
        <begin position="373"/>
        <end position="393"/>
    </location>
</feature>
<dbReference type="EMBL" id="NEVH01020342">
    <property type="protein sequence ID" value="PNF21462.1"/>
    <property type="molecule type" value="Genomic_DNA"/>
</dbReference>
<dbReference type="OrthoDB" id="10255969at2759"/>
<sequence length="750" mass="84067">MPVEVEIDQTLALSERRSHFQSQQSTVASRRQQAVCVRRAYKHYGTKKMRHIVLEGLNMTVSKGAIYGLLGASGCGKTTLLSCIVGRRKLNSGDIWVLGGKPGSKGSGVPGPRIGYMPQELSLYVEFTIRETFLYFGWVNGMTTEEIDEKIHFLLKFLQLPSANRFVKTLSGGQQRRVSLAAALVHSPELLILDEPTVGVDPVLRQNIWEYLIDLSKTKKTTIIITTHYIDETRQANMIGLMRGGKFLAEQPPEDLLAAHMCDTLEDVFLKLSKLQNQGKRRRSSYMLEVMGPPTPEEGPSAFDTTSEISGEYGDNISLSSKDVNPVTSTEPDLPPEEGGKWGLMDYLKFLSIHRMKAVIWKDFLWMWRNVPVMLFIIGLPVVQIILFCLTIGRDPKNLHLAYVNDELNFTTDCMPIEGCSYDLLSCQYLDSLRTRTIILDRFEFEEESLEAVQKGRAWGALYFSSNYSHSLKERLEEARYASELIVNDSNVIVQMDMSNQHIGHLLNRDLLMSFVDFAKKFLGACGINPKSANIPIRFEEPVYGDQIPDFTNFAAPGVILTIIFFLSLALTAGSMIMERKEGLQERCLVLGVTPPEILFSHVVTQFVVMALQTLMVLVFSFAVFDILCAGSLLWVIILTMLSGLCGMCFGFVVSSLCDTELTATYFAMGSFLPVLMLCGICWPVEGMHYTLKYVSFVLPLTFSTESLRAILARGWDISQPVVYHGFVATGVWIVVFLASSLMVLKFRKG</sequence>
<keyword evidence="4" id="KW-0067">ATP-binding</keyword>
<evidence type="ECO:0000259" key="9">
    <source>
        <dbReference type="PROSITE" id="PS51012"/>
    </source>
</evidence>
<feature type="transmembrane region" description="Helical" evidence="7">
    <location>
        <begin position="632"/>
        <end position="654"/>
    </location>
</feature>
<dbReference type="SMART" id="SM00382">
    <property type="entry name" value="AAA"/>
    <property type="match status" value="1"/>
</dbReference>
<feature type="transmembrane region" description="Helical" evidence="7">
    <location>
        <begin position="598"/>
        <end position="625"/>
    </location>
</feature>
<name>A0A2J7PYS4_9NEOP</name>
<dbReference type="Proteomes" id="UP000235965">
    <property type="component" value="Unassembled WGS sequence"/>
</dbReference>
<evidence type="ECO:0000256" key="7">
    <source>
        <dbReference type="SAM" id="Phobius"/>
    </source>
</evidence>
<dbReference type="PROSITE" id="PS51012">
    <property type="entry name" value="ABC_TM2"/>
    <property type="match status" value="1"/>
</dbReference>
<dbReference type="InterPro" id="IPR013525">
    <property type="entry name" value="ABC2_TM"/>
</dbReference>
<gene>
    <name evidence="10" type="ORF">B7P43_G13523</name>
</gene>
<evidence type="ECO:0000256" key="5">
    <source>
        <dbReference type="ARBA" id="ARBA00022989"/>
    </source>
</evidence>
<evidence type="ECO:0000256" key="3">
    <source>
        <dbReference type="ARBA" id="ARBA00022741"/>
    </source>
</evidence>